<comment type="caution">
    <text evidence="9">The sequence shown here is derived from an EMBL/GenBank/DDBJ whole genome shotgun (WGS) entry which is preliminary data.</text>
</comment>
<dbReference type="GO" id="GO:0003677">
    <property type="term" value="F:DNA binding"/>
    <property type="evidence" value="ECO:0007669"/>
    <property type="project" value="UniProtKB-UniRule"/>
</dbReference>
<dbReference type="PANTHER" id="PTHR30629:SF2">
    <property type="entry name" value="PROPHAGE INTEGRASE INTS-RELATED"/>
    <property type="match status" value="1"/>
</dbReference>
<dbReference type="AlphaFoldDB" id="A0A849AAB1"/>
<dbReference type="Proteomes" id="UP000562984">
    <property type="component" value="Unassembled WGS sequence"/>
</dbReference>
<dbReference type="InterPro" id="IPR010998">
    <property type="entry name" value="Integrase_recombinase_N"/>
</dbReference>
<keyword evidence="3 5" id="KW-0238">DNA-binding</keyword>
<dbReference type="SUPFAM" id="SSF56349">
    <property type="entry name" value="DNA breaking-rejoining enzymes"/>
    <property type="match status" value="1"/>
</dbReference>
<dbReference type="PROSITE" id="PS51898">
    <property type="entry name" value="TYR_RECOMBINASE"/>
    <property type="match status" value="1"/>
</dbReference>
<dbReference type="Gene3D" id="1.10.150.130">
    <property type="match status" value="1"/>
</dbReference>
<dbReference type="Pfam" id="PF00589">
    <property type="entry name" value="Phage_integrase"/>
    <property type="match status" value="1"/>
</dbReference>
<evidence type="ECO:0000256" key="3">
    <source>
        <dbReference type="ARBA" id="ARBA00023125"/>
    </source>
</evidence>
<keyword evidence="10" id="KW-1185">Reference proteome</keyword>
<dbReference type="InterPro" id="IPR044068">
    <property type="entry name" value="CB"/>
</dbReference>
<accession>A0A849AAB1</accession>
<feature type="domain" description="Tyr recombinase" evidence="7">
    <location>
        <begin position="171"/>
        <end position="386"/>
    </location>
</feature>
<protein>
    <submittedName>
        <fullName evidence="9">Site-specific integrase</fullName>
    </submittedName>
</protein>
<evidence type="ECO:0000259" key="8">
    <source>
        <dbReference type="PROSITE" id="PS51900"/>
    </source>
</evidence>
<dbReference type="EMBL" id="JABEND010000009">
    <property type="protein sequence ID" value="NNG36897.1"/>
    <property type="molecule type" value="Genomic_DNA"/>
</dbReference>
<evidence type="ECO:0000256" key="2">
    <source>
        <dbReference type="ARBA" id="ARBA00022908"/>
    </source>
</evidence>
<dbReference type="InterPro" id="IPR013762">
    <property type="entry name" value="Integrase-like_cat_sf"/>
</dbReference>
<evidence type="ECO:0000259" key="7">
    <source>
        <dbReference type="PROSITE" id="PS51898"/>
    </source>
</evidence>
<gene>
    <name evidence="9" type="ORF">HKD39_14490</name>
</gene>
<dbReference type="PANTHER" id="PTHR30629">
    <property type="entry name" value="PROPHAGE INTEGRASE"/>
    <property type="match status" value="1"/>
</dbReference>
<evidence type="ECO:0000313" key="10">
    <source>
        <dbReference type="Proteomes" id="UP000562984"/>
    </source>
</evidence>
<sequence length="414" mass="45786">MRREYGSGSVYQRADGRWIGSINAGYTRSGTRRRITISAKTEAQAKRKLRDKLRDLDQHGTPEAAERTTVKGYADTWLDRQQSRLRPSTHRNYASHLRHWIIPTIGHKQLAKLTPADVRAVDKAIRGEGRTSTTARVIQTVLTKMLRDAIADGHRVPERLLYLDSPARAVNDRDAIDPDHAKAILQAAADLADGSRWVAALLQGMRQGECLGLTWDCVDTTAGTIDVSWQLQALPYREKYRPATGLRVPDGYEYRQLDGSLCLVRPKTARGRRIIPMVPWMAAALTGWRQQAPASPHGLVWPRPDGRPQVAADDLAAWKALQDRAKARHGAGRHYHLHEARHTTATLLMSAGIDASVVTAILGHSSIVTSRGYMHANQEMARQALSAVADRLGLTDGPPHLLEQAGGIAHSDEE</sequence>
<dbReference type="InterPro" id="IPR002104">
    <property type="entry name" value="Integrase_catalytic"/>
</dbReference>
<evidence type="ECO:0000256" key="1">
    <source>
        <dbReference type="ARBA" id="ARBA00008857"/>
    </source>
</evidence>
<dbReference type="PROSITE" id="PS51900">
    <property type="entry name" value="CB"/>
    <property type="match status" value="1"/>
</dbReference>
<dbReference type="InterPro" id="IPR004107">
    <property type="entry name" value="Integrase_SAM-like_N"/>
</dbReference>
<proteinExistence type="inferred from homology"/>
<dbReference type="Pfam" id="PF14659">
    <property type="entry name" value="Phage_int_SAM_3"/>
    <property type="match status" value="1"/>
</dbReference>
<feature type="domain" description="Core-binding (CB)" evidence="8">
    <location>
        <begin position="68"/>
        <end position="150"/>
    </location>
</feature>
<name>A0A849AAB1_9ACTN</name>
<dbReference type="GO" id="GO:0015074">
    <property type="term" value="P:DNA integration"/>
    <property type="evidence" value="ECO:0007669"/>
    <property type="project" value="UniProtKB-KW"/>
</dbReference>
<keyword evidence="2" id="KW-0229">DNA integration</keyword>
<feature type="region of interest" description="Disordered" evidence="6">
    <location>
        <begin position="40"/>
        <end position="67"/>
    </location>
</feature>
<dbReference type="GO" id="GO:0006310">
    <property type="term" value="P:DNA recombination"/>
    <property type="evidence" value="ECO:0007669"/>
    <property type="project" value="UniProtKB-KW"/>
</dbReference>
<evidence type="ECO:0000256" key="5">
    <source>
        <dbReference type="PROSITE-ProRule" id="PRU01248"/>
    </source>
</evidence>
<comment type="similarity">
    <text evidence="1">Belongs to the 'phage' integrase family.</text>
</comment>
<dbReference type="InterPro" id="IPR050808">
    <property type="entry name" value="Phage_Integrase"/>
</dbReference>
<feature type="compositionally biased region" description="Basic and acidic residues" evidence="6">
    <location>
        <begin position="52"/>
        <end position="67"/>
    </location>
</feature>
<dbReference type="Gene3D" id="1.10.443.10">
    <property type="entry name" value="Intergrase catalytic core"/>
    <property type="match status" value="1"/>
</dbReference>
<evidence type="ECO:0000256" key="4">
    <source>
        <dbReference type="ARBA" id="ARBA00023172"/>
    </source>
</evidence>
<reference evidence="9 10" key="1">
    <citation type="submission" date="2020-05" db="EMBL/GenBank/DDBJ databases">
        <title>Nakamurella sp. DB0629 isolated from air conditioner.</title>
        <authorList>
            <person name="Kim D.H."/>
            <person name="Kim D.-U."/>
        </authorList>
    </citation>
    <scope>NUCLEOTIDE SEQUENCE [LARGE SCALE GENOMIC DNA]</scope>
    <source>
        <strain evidence="9 10">DB0629</strain>
    </source>
</reference>
<organism evidence="9 10">
    <name type="scientific">Nakamurella aerolata</name>
    <dbReference type="NCBI Taxonomy" id="1656892"/>
    <lineage>
        <taxon>Bacteria</taxon>
        <taxon>Bacillati</taxon>
        <taxon>Actinomycetota</taxon>
        <taxon>Actinomycetes</taxon>
        <taxon>Nakamurellales</taxon>
        <taxon>Nakamurellaceae</taxon>
        <taxon>Nakamurella</taxon>
    </lineage>
</organism>
<dbReference type="CDD" id="cd01189">
    <property type="entry name" value="INT_ICEBs1_C_like"/>
    <property type="match status" value="1"/>
</dbReference>
<evidence type="ECO:0000313" key="9">
    <source>
        <dbReference type="EMBL" id="NNG36897.1"/>
    </source>
</evidence>
<dbReference type="RefSeq" id="WP_171200604.1">
    <property type="nucleotide sequence ID" value="NZ_JABEND010000009.1"/>
</dbReference>
<keyword evidence="4" id="KW-0233">DNA recombination</keyword>
<evidence type="ECO:0000256" key="6">
    <source>
        <dbReference type="SAM" id="MobiDB-lite"/>
    </source>
</evidence>
<dbReference type="InterPro" id="IPR011010">
    <property type="entry name" value="DNA_brk_join_enz"/>
</dbReference>